<accession>A0A225VSC2</accession>
<evidence type="ECO:0000313" key="1">
    <source>
        <dbReference type="EMBL" id="OWZ08225.1"/>
    </source>
</evidence>
<keyword evidence="2" id="KW-1185">Reference proteome</keyword>
<dbReference type="AlphaFoldDB" id="A0A225VSC2"/>
<name>A0A225VSC2_9STRA</name>
<dbReference type="Proteomes" id="UP000198211">
    <property type="component" value="Unassembled WGS sequence"/>
</dbReference>
<reference evidence="2" key="1">
    <citation type="submission" date="2017-03" db="EMBL/GenBank/DDBJ databases">
        <title>Phytopthora megakarya and P. palmivora, two closely related causual agents of cacao black pod achieved similar genome size and gene model numbers by different mechanisms.</title>
        <authorList>
            <person name="Ali S."/>
            <person name="Shao J."/>
            <person name="Larry D.J."/>
            <person name="Kronmiller B."/>
            <person name="Shen D."/>
            <person name="Strem M.D."/>
            <person name="Melnick R.L."/>
            <person name="Guiltinan M.J."/>
            <person name="Tyler B.M."/>
            <person name="Meinhardt L.W."/>
            <person name="Bailey B.A."/>
        </authorList>
    </citation>
    <scope>NUCLEOTIDE SEQUENCE [LARGE SCALE GENOMIC DNA]</scope>
    <source>
        <strain evidence="2">zdho120</strain>
    </source>
</reference>
<dbReference type="EMBL" id="NBNE01003229">
    <property type="protein sequence ID" value="OWZ08225.1"/>
    <property type="molecule type" value="Genomic_DNA"/>
</dbReference>
<protein>
    <submittedName>
        <fullName evidence="1">Uncharacterized protein</fullName>
    </submittedName>
</protein>
<proteinExistence type="predicted"/>
<comment type="caution">
    <text evidence="1">The sequence shown here is derived from an EMBL/GenBank/DDBJ whole genome shotgun (WGS) entry which is preliminary data.</text>
</comment>
<gene>
    <name evidence="1" type="ORF">PHMEG_00019266</name>
</gene>
<feature type="non-terminal residue" evidence="1">
    <location>
        <position position="1"/>
    </location>
</feature>
<dbReference type="OrthoDB" id="129639at2759"/>
<sequence>LFFSEVSLGMQNDGFFRRANTDTNANKLFGQVMAHLFDSTRRIRELNYPWQPKQESSLFQLDTLKLTCNAALREFHMPAMGSAMAVNQTTKNMIVLLSLPTPPDRTASANWWKWIGYGVFSKRARAYSSLESLSLVNIRSLSSADMKSFAALISSEHPEEDLFSSGRGQIDERDATLKANTPIRWCDDDDSTLSFPAAIRHVRTFSDDGSSEWVNVIVPGFGKCQVQRQELDFSEVETINTPTKLISLTLSFEKIERTISDGLPEFLSTVGRHLLSLTLDLPDLSLEEREIIARCPNLETLSICGQAGNLQYHLADIGNCDGLTEAEPIGKISVPTLAGDLSDVDNPLVKCIRQVRVFPSLHLQTFASEMKALVRMLKKNRTLEYIEVVGFEQLEPHIGDLRKQHNKRVERSIPLPIENKTAFLSVMSSTSEHTKEVKKTKRVSSSQSSLKKLDHHVLAEIFGFASTPVRREVFFHWENDDMEGAEEVLTALFG</sequence>
<organism evidence="1 2">
    <name type="scientific">Phytophthora megakarya</name>
    <dbReference type="NCBI Taxonomy" id="4795"/>
    <lineage>
        <taxon>Eukaryota</taxon>
        <taxon>Sar</taxon>
        <taxon>Stramenopiles</taxon>
        <taxon>Oomycota</taxon>
        <taxon>Peronosporomycetes</taxon>
        <taxon>Peronosporales</taxon>
        <taxon>Peronosporaceae</taxon>
        <taxon>Phytophthora</taxon>
    </lineage>
</organism>
<evidence type="ECO:0000313" key="2">
    <source>
        <dbReference type="Proteomes" id="UP000198211"/>
    </source>
</evidence>
<dbReference type="SUPFAM" id="SSF52047">
    <property type="entry name" value="RNI-like"/>
    <property type="match status" value="1"/>
</dbReference>